<evidence type="ECO:0000313" key="2">
    <source>
        <dbReference type="Proteomes" id="UP000077628"/>
    </source>
</evidence>
<evidence type="ECO:0000313" key="1">
    <source>
        <dbReference type="EMBL" id="OAI24397.1"/>
    </source>
</evidence>
<dbReference type="EMBL" id="LUUK01000048">
    <property type="protein sequence ID" value="OAI24397.1"/>
    <property type="molecule type" value="Genomic_DNA"/>
</dbReference>
<reference evidence="2" key="1">
    <citation type="submission" date="2016-03" db="EMBL/GenBank/DDBJ databases">
        <authorList>
            <person name="Heylen K."/>
            <person name="De Vos P."/>
            <person name="Vekeman B."/>
        </authorList>
    </citation>
    <scope>NUCLEOTIDE SEQUENCE [LARGE SCALE GENOMIC DNA]</scope>
    <source>
        <strain evidence="2">R-45383</strain>
    </source>
</reference>
<keyword evidence="2" id="KW-1185">Reference proteome</keyword>
<proteinExistence type="predicted"/>
<organism evidence="1 2">
    <name type="scientific">Methylomonas koyamae</name>
    <dbReference type="NCBI Taxonomy" id="702114"/>
    <lineage>
        <taxon>Bacteria</taxon>
        <taxon>Pseudomonadati</taxon>
        <taxon>Pseudomonadota</taxon>
        <taxon>Gammaproteobacteria</taxon>
        <taxon>Methylococcales</taxon>
        <taxon>Methylococcaceae</taxon>
        <taxon>Methylomonas</taxon>
    </lineage>
</organism>
<comment type="caution">
    <text evidence="1">The sequence shown here is derived from an EMBL/GenBank/DDBJ whole genome shotgun (WGS) entry which is preliminary data.</text>
</comment>
<protein>
    <submittedName>
        <fullName evidence="1">Uncharacterized protein</fullName>
    </submittedName>
</protein>
<gene>
    <name evidence="1" type="ORF">A1355_20695</name>
</gene>
<dbReference type="AlphaFoldDB" id="A0A177P259"/>
<accession>A0A177P259</accession>
<sequence>MRSATPDLTIKSIHGTAVAFQQVHREEIAAACHKIPSIVRHNPSQNQSTKCTAMQNSMGMAWGGFGAQRQSAKTQANRIARAQAN</sequence>
<dbReference type="Proteomes" id="UP000077628">
    <property type="component" value="Unassembled WGS sequence"/>
</dbReference>
<name>A0A177P259_9GAMM</name>
<dbReference type="STRING" id="702114.A1355_20695"/>